<feature type="domain" description="Gp5/Type VI secretion system Vgr protein OB-fold" evidence="1">
    <location>
        <begin position="377"/>
        <end position="455"/>
    </location>
</feature>
<comment type="caution">
    <text evidence="2">The sequence shown here is derived from an EMBL/GenBank/DDBJ whole genome shotgun (WGS) entry which is preliminary data.</text>
</comment>
<dbReference type="Proteomes" id="UP001308005">
    <property type="component" value="Unassembled WGS sequence"/>
</dbReference>
<dbReference type="Pfam" id="PF05954">
    <property type="entry name" value="Phage_GPD"/>
    <property type="match status" value="1"/>
</dbReference>
<evidence type="ECO:0000313" key="2">
    <source>
        <dbReference type="EMBL" id="MEB4593415.1"/>
    </source>
</evidence>
<keyword evidence="3" id="KW-1185">Reference proteome</keyword>
<accession>A0ABU6D2W1</accession>
<protein>
    <submittedName>
        <fullName evidence="2">Type VI secretion system tip protein VgrG</fullName>
    </submittedName>
</protein>
<dbReference type="Gene3D" id="3.55.50.10">
    <property type="entry name" value="Baseplate protein-like domains"/>
    <property type="match status" value="1"/>
</dbReference>
<dbReference type="RefSeq" id="WP_324698296.1">
    <property type="nucleotide sequence ID" value="NZ_JAYMYJ010000159.1"/>
</dbReference>
<dbReference type="Gene3D" id="4.10.220.110">
    <property type="match status" value="1"/>
</dbReference>
<proteinExistence type="predicted"/>
<gene>
    <name evidence="2" type="primary">vgrG</name>
    <name evidence="2" type="ORF">VSS37_20730</name>
</gene>
<dbReference type="InterPro" id="IPR006531">
    <property type="entry name" value="Gp5/Vgr_OB"/>
</dbReference>
<dbReference type="Pfam" id="PF04717">
    <property type="entry name" value="Phage_base_V"/>
    <property type="match status" value="1"/>
</dbReference>
<dbReference type="InterPro" id="IPR006533">
    <property type="entry name" value="T6SS_Vgr_RhsGE"/>
</dbReference>
<reference evidence="3" key="1">
    <citation type="submission" date="2023-07" db="EMBL/GenBank/DDBJ databases">
        <title>The carbon used by Thiothrix.</title>
        <authorList>
            <person name="Chen L."/>
        </authorList>
    </citation>
    <scope>NUCLEOTIDE SEQUENCE [LARGE SCALE GENOMIC DNA]</scope>
</reference>
<organism evidence="2 3">
    <name type="scientific">Candidatus Thiothrix phosphatis</name>
    <dbReference type="NCBI Taxonomy" id="3112415"/>
    <lineage>
        <taxon>Bacteria</taxon>
        <taxon>Pseudomonadati</taxon>
        <taxon>Pseudomonadota</taxon>
        <taxon>Gammaproteobacteria</taxon>
        <taxon>Thiotrichales</taxon>
        <taxon>Thiotrichaceae</taxon>
        <taxon>Thiothrix</taxon>
    </lineage>
</organism>
<dbReference type="Gene3D" id="2.30.110.50">
    <property type="match status" value="1"/>
</dbReference>
<dbReference type="SUPFAM" id="SSF69279">
    <property type="entry name" value="Phage tail proteins"/>
    <property type="match status" value="1"/>
</dbReference>
<dbReference type="NCBIfam" id="TIGR01646">
    <property type="entry name" value="vgr_GE"/>
    <property type="match status" value="1"/>
</dbReference>
<evidence type="ECO:0000259" key="1">
    <source>
        <dbReference type="Pfam" id="PF04717"/>
    </source>
</evidence>
<dbReference type="Gene3D" id="2.40.50.230">
    <property type="entry name" value="Gp5 N-terminal domain"/>
    <property type="match status" value="1"/>
</dbReference>
<name>A0ABU6D2W1_9GAMM</name>
<dbReference type="InterPro" id="IPR037026">
    <property type="entry name" value="Vgr_OB-fold_dom_sf"/>
</dbReference>
<dbReference type="SUPFAM" id="SSF69255">
    <property type="entry name" value="gp5 N-terminal domain-like"/>
    <property type="match status" value="1"/>
</dbReference>
<dbReference type="EMBL" id="JAYMYJ010000159">
    <property type="protein sequence ID" value="MEB4593415.1"/>
    <property type="molecule type" value="Genomic_DNA"/>
</dbReference>
<sequence>MSNESSVPTPATPDVCTAALLVEGQEISGQFQILSIVVTRELNRIPSATFQLQDGDAAKASFAASDAQHFIPGKSVEIRLGYRSQNSSVFRGVITRHSVRIRQQGSQLNIECRDPAFRMTHGLHNRFHNSPKDSDIMEKLIKAHGLQAEVTATQPELQAVPQYETSDWDFLLCRAEANGMVVRVEDGKLRIAPPAADGQAALSLRYGAAILELDAEIDARWQSKGVKASAWDPGAQERLEADAQEPSLSAAGNLSPADLAQASGDEVQEIRHGGRLKQAELQAWADARLLKERLAKIRGRARCQGFAGILPGDLLEITGIGQRFAGKLYVSGVRHHLAGGNWETDVQFGLNPELFAAAYNLRPLPAAGLLAGVSGLQTGIVAALEKDPDGEGRIQVRLPLADNADGDTGAGVWARLATLAASKGYGAIFRPDVGDEVVVGFLHDDPRQPVILGMCHSSARPAPEPAADDNFRKGYLSREQLRLSFDDEKKTITLETPAGNKLTLSEDAKAVLIADQNGNKITLNADGVSIESSKDLLLKASGDLKIEAVNADLKAKAAVKLEAKASAEISAASATLKGSATTVIQGGVVQIN</sequence>
<evidence type="ECO:0000313" key="3">
    <source>
        <dbReference type="Proteomes" id="UP001308005"/>
    </source>
</evidence>